<dbReference type="EMBL" id="JAEHOE010000231">
    <property type="protein sequence ID" value="KAG2482334.1"/>
    <property type="molecule type" value="Genomic_DNA"/>
</dbReference>
<feature type="region of interest" description="Disordered" evidence="1">
    <location>
        <begin position="245"/>
        <end position="270"/>
    </location>
</feature>
<keyword evidence="3" id="KW-1185">Reference proteome</keyword>
<dbReference type="SUPFAM" id="SSF53474">
    <property type="entry name" value="alpha/beta-Hydrolases"/>
    <property type="match status" value="1"/>
</dbReference>
<feature type="compositionally biased region" description="Acidic residues" evidence="1">
    <location>
        <begin position="345"/>
        <end position="354"/>
    </location>
</feature>
<dbReference type="Proteomes" id="UP000612055">
    <property type="component" value="Unassembled WGS sequence"/>
</dbReference>
<reference evidence="2" key="1">
    <citation type="journal article" date="2020" name="bioRxiv">
        <title>Comparative genomics of Chlamydomonas.</title>
        <authorList>
            <person name="Craig R.J."/>
            <person name="Hasan A.R."/>
            <person name="Ness R.W."/>
            <person name="Keightley P.D."/>
        </authorList>
    </citation>
    <scope>NUCLEOTIDE SEQUENCE</scope>
    <source>
        <strain evidence="2">CCAP 11/70</strain>
    </source>
</reference>
<organism evidence="2 3">
    <name type="scientific">Edaphochlamys debaryana</name>
    <dbReference type="NCBI Taxonomy" id="47281"/>
    <lineage>
        <taxon>Eukaryota</taxon>
        <taxon>Viridiplantae</taxon>
        <taxon>Chlorophyta</taxon>
        <taxon>core chlorophytes</taxon>
        <taxon>Chlorophyceae</taxon>
        <taxon>CS clade</taxon>
        <taxon>Chlamydomonadales</taxon>
        <taxon>Chlamydomonadales incertae sedis</taxon>
        <taxon>Edaphochlamys</taxon>
    </lineage>
</organism>
<evidence type="ECO:0000256" key="1">
    <source>
        <dbReference type="SAM" id="MobiDB-lite"/>
    </source>
</evidence>
<evidence type="ECO:0000313" key="2">
    <source>
        <dbReference type="EMBL" id="KAG2482334.1"/>
    </source>
</evidence>
<dbReference type="PANTHER" id="PTHR42103:SF2">
    <property type="entry name" value="AB HYDROLASE-1 DOMAIN-CONTAINING PROTEIN"/>
    <property type="match status" value="1"/>
</dbReference>
<protein>
    <submittedName>
        <fullName evidence="2">Uncharacterized protein</fullName>
    </submittedName>
</protein>
<feature type="region of interest" description="Disordered" evidence="1">
    <location>
        <begin position="334"/>
        <end position="365"/>
    </location>
</feature>
<proteinExistence type="predicted"/>
<dbReference type="OrthoDB" id="10260961at2759"/>
<dbReference type="Gene3D" id="3.40.50.1820">
    <property type="entry name" value="alpha/beta hydrolase"/>
    <property type="match status" value="1"/>
</dbReference>
<accession>A0A836BP32</accession>
<name>A0A836BP32_9CHLO</name>
<dbReference type="InterPro" id="IPR029058">
    <property type="entry name" value="AB_hydrolase_fold"/>
</dbReference>
<comment type="caution">
    <text evidence="2">The sequence shown here is derived from an EMBL/GenBank/DDBJ whole genome shotgun (WGS) entry which is preliminary data.</text>
</comment>
<evidence type="ECO:0000313" key="3">
    <source>
        <dbReference type="Proteomes" id="UP000612055"/>
    </source>
</evidence>
<dbReference type="PANTHER" id="PTHR42103">
    <property type="entry name" value="ALPHA/BETA-HYDROLASES SUPERFAMILY PROTEIN"/>
    <property type="match status" value="1"/>
</dbReference>
<dbReference type="AlphaFoldDB" id="A0A836BP32"/>
<gene>
    <name evidence="2" type="ORF">HYH03_018722</name>
</gene>
<sequence length="387" mass="38890">MGRQLVHLPSRGVALDVDVHACRAEEGEHGLPSASGRAPPASTVLLVMHPWGWLSGSMDDLVVVNVCRSSMACGRFSHVVRYNMRGCGGGDPDEGGSPGWPSLLASTDAGDLEALAQWLLAEMPEREGGGPPASRRRLAVVAYSYGAVVAGRAVGALRADLEALVAVGLPLGLLCRFALGAGAAWSSLSGPPGYGLPRLLAVGDLDQFSDAGAVRRAVAQAQAAEAEAETGTAGGGGCCGNSGAPRSGATVPAPAPASPPGAGGQAATAGAAAGLEPGAAAASTGPAAASGGSGRGGRALELVVWPGVDHFWFGCRDEGALRAVGLLRAWEAEAEGRGREGGALQEEDVDEADEAGQGGRTRRRPLRPAAALAAYVVSWLIAKLPPR</sequence>